<evidence type="ECO:0000313" key="2">
    <source>
        <dbReference type="Proteomes" id="UP000326396"/>
    </source>
</evidence>
<name>A0A5N6LCM2_9ASTR</name>
<proteinExistence type="predicted"/>
<evidence type="ECO:0000313" key="1">
    <source>
        <dbReference type="EMBL" id="KAD0410227.1"/>
    </source>
</evidence>
<accession>A0A5N6LCM2</accession>
<dbReference type="AlphaFoldDB" id="A0A5N6LCM2"/>
<comment type="caution">
    <text evidence="1">The sequence shown here is derived from an EMBL/GenBank/DDBJ whole genome shotgun (WGS) entry which is preliminary data.</text>
</comment>
<keyword evidence="2" id="KW-1185">Reference proteome</keyword>
<organism evidence="1 2">
    <name type="scientific">Mikania micrantha</name>
    <name type="common">bitter vine</name>
    <dbReference type="NCBI Taxonomy" id="192012"/>
    <lineage>
        <taxon>Eukaryota</taxon>
        <taxon>Viridiplantae</taxon>
        <taxon>Streptophyta</taxon>
        <taxon>Embryophyta</taxon>
        <taxon>Tracheophyta</taxon>
        <taxon>Spermatophyta</taxon>
        <taxon>Magnoliopsida</taxon>
        <taxon>eudicotyledons</taxon>
        <taxon>Gunneridae</taxon>
        <taxon>Pentapetalae</taxon>
        <taxon>asterids</taxon>
        <taxon>campanulids</taxon>
        <taxon>Asterales</taxon>
        <taxon>Asteraceae</taxon>
        <taxon>Asteroideae</taxon>
        <taxon>Heliantheae alliance</taxon>
        <taxon>Eupatorieae</taxon>
        <taxon>Mikania</taxon>
    </lineage>
</organism>
<protein>
    <submittedName>
        <fullName evidence="1">Uncharacterized protein</fullName>
    </submittedName>
</protein>
<dbReference type="EMBL" id="SZYD01001702">
    <property type="protein sequence ID" value="KAD0410227.1"/>
    <property type="molecule type" value="Genomic_DNA"/>
</dbReference>
<reference evidence="1 2" key="1">
    <citation type="submission" date="2019-05" db="EMBL/GenBank/DDBJ databases">
        <title>Mikania micrantha, genome provides insights into the molecular mechanism of rapid growth.</title>
        <authorList>
            <person name="Liu B."/>
        </authorList>
    </citation>
    <scope>NUCLEOTIDE SEQUENCE [LARGE SCALE GENOMIC DNA]</scope>
    <source>
        <strain evidence="1">NLD-2019</strain>
        <tissue evidence="1">Leaf</tissue>
    </source>
</reference>
<dbReference type="Proteomes" id="UP000326396">
    <property type="component" value="Unassembled WGS sequence"/>
</dbReference>
<sequence length="115" mass="13218">MCSWTTQKSTRASRIIKQPLLAGSFQKPCEKPTEKKPRIRDFSFLKVGETFSVYLESDLSLIWMSELDLGLVLGTESISRKRLNFCYCRISWDMRWGLVFGSSESCVKFGAAYDK</sequence>
<gene>
    <name evidence="1" type="ORF">E3N88_44312</name>
</gene>